<evidence type="ECO:0000259" key="9">
    <source>
        <dbReference type="Pfam" id="PF01431"/>
    </source>
</evidence>
<dbReference type="InterPro" id="IPR000718">
    <property type="entry name" value="Peptidase_M13"/>
</dbReference>
<evidence type="ECO:0000256" key="3">
    <source>
        <dbReference type="ARBA" id="ARBA00022670"/>
    </source>
</evidence>
<feature type="domain" description="Peptidase M13 N-terminal" evidence="10">
    <location>
        <begin position="47"/>
        <end position="467"/>
    </location>
</feature>
<dbReference type="EMBL" id="LR134350">
    <property type="protein sequence ID" value="VEG27092.1"/>
    <property type="molecule type" value="Genomic_DNA"/>
</dbReference>
<evidence type="ECO:0000256" key="1">
    <source>
        <dbReference type="ARBA" id="ARBA00001947"/>
    </source>
</evidence>
<dbReference type="Proteomes" id="UP000266895">
    <property type="component" value="Chromosome"/>
</dbReference>
<feature type="region of interest" description="Disordered" evidence="8">
    <location>
        <begin position="1"/>
        <end position="28"/>
    </location>
</feature>
<keyword evidence="3" id="KW-0645">Protease</keyword>
<keyword evidence="12" id="KW-1185">Reference proteome</keyword>
<comment type="cofactor">
    <cofactor evidence="1">
        <name>Zn(2+)</name>
        <dbReference type="ChEBI" id="CHEBI:29105"/>
    </cofactor>
</comment>
<dbReference type="GO" id="GO:0016485">
    <property type="term" value="P:protein processing"/>
    <property type="evidence" value="ECO:0007669"/>
    <property type="project" value="TreeGrafter"/>
</dbReference>
<dbReference type="Gene3D" id="3.40.390.10">
    <property type="entry name" value="Collagenase (Catalytic Domain)"/>
    <property type="match status" value="1"/>
</dbReference>
<comment type="similarity">
    <text evidence="2">Belongs to the peptidase M13 family.</text>
</comment>
<protein>
    <submittedName>
        <fullName evidence="11">Neutral endopeptidase</fullName>
        <ecNumber evidence="11">3.4.24.-</ecNumber>
    </submittedName>
</protein>
<proteinExistence type="inferred from homology"/>
<evidence type="ECO:0000256" key="8">
    <source>
        <dbReference type="SAM" id="MobiDB-lite"/>
    </source>
</evidence>
<evidence type="ECO:0000313" key="11">
    <source>
        <dbReference type="EMBL" id="VEG27092.1"/>
    </source>
</evidence>
<evidence type="ECO:0000256" key="6">
    <source>
        <dbReference type="ARBA" id="ARBA00022833"/>
    </source>
</evidence>
<gene>
    <name evidence="11" type="primary">pepO</name>
    <name evidence="11" type="ORF">NCTC11636_00865</name>
</gene>
<dbReference type="GO" id="GO:0004222">
    <property type="term" value="F:metalloendopeptidase activity"/>
    <property type="evidence" value="ECO:0007669"/>
    <property type="project" value="InterPro"/>
</dbReference>
<accession>A0A448HFG9</accession>
<dbReference type="GO" id="GO:0046872">
    <property type="term" value="F:metal ion binding"/>
    <property type="evidence" value="ECO:0007669"/>
    <property type="project" value="UniProtKB-KW"/>
</dbReference>
<sequence length="743" mass="81002">MAHIPGTTGTPGSTGTTSTVGAATEPGAPTVLAGVLETEAADPRVRPQDDLFRHVNGSWLDTAEIPADRPSTGSFHVLRDQAEEACRDLLEELASHGAGPEEEPVGSASKIAALYSSFLDEDRVEALGVRPLEVELDPVLRAPDKESLARVLGARLAIGFTGPLDADVEVDLNDPQAYTSYLGQAGLGLPDESYYREETHAALREAYTAHVARMLDLAGVPERLGGPGALATDAPGAGATARAEAVTEAGTDGSVEPAARVMAVETALAQGHWDRVACRDIEKINNPRTWEALTASAPGFPWEEWRAGMAEAAEQAGTGLRGLLATAIVEQPDYLPHMARVWQDSGLEDLRAWAAWHVVHDRAALLSRALVEENFDFYSRTLQGVEELRPRWKRAVGLVQATMGHALGEVYVERHFPPEHKARMETLVSDLLEAYRQSIASLEWMSPGTRRRALDKLELFTPKIGYPERWRDYSAVRVTPGDVLASVRSAEACELARTLGKLGSPVDRLEWHMTPQTVNAYYNPTMNEIVFPAAILQPPFFDPDADDAVNYAGIGAVIGHEIGHGFDDQGSTFDGTGKVADWWTAEDREAFSARTRALIAQYDLYRPASLVRRAEASGTPVEEVPHVNGALTIGENIGDLGGLGIALKAYRMALARQGVESFAQAPVIDGLSALERFFYSWARIWRGKNRDDYAELLLTIDPHSPGEFRCNGIVRNVDAFYEAFDVDRGDALWLDPEERVSIW</sequence>
<dbReference type="Pfam" id="PF05649">
    <property type="entry name" value="Peptidase_M13_N"/>
    <property type="match status" value="1"/>
</dbReference>
<evidence type="ECO:0000259" key="10">
    <source>
        <dbReference type="Pfam" id="PF05649"/>
    </source>
</evidence>
<dbReference type="InterPro" id="IPR008753">
    <property type="entry name" value="Peptidase_M13_N"/>
</dbReference>
<dbReference type="AlphaFoldDB" id="A0A448HFG9"/>
<reference evidence="11 12" key="1">
    <citation type="submission" date="2018-12" db="EMBL/GenBank/DDBJ databases">
        <authorList>
            <consortium name="Pathogen Informatics"/>
        </authorList>
    </citation>
    <scope>NUCLEOTIDE SEQUENCE [LARGE SCALE GENOMIC DNA]</scope>
    <source>
        <strain evidence="11 12">NCTC11636</strain>
    </source>
</reference>
<keyword evidence="7" id="KW-0482">Metalloprotease</keyword>
<dbReference type="PANTHER" id="PTHR11733">
    <property type="entry name" value="ZINC METALLOPROTEASE FAMILY M13 NEPRILYSIN-RELATED"/>
    <property type="match status" value="1"/>
</dbReference>
<dbReference type="Gene3D" id="1.10.1380.10">
    <property type="entry name" value="Neutral endopeptidase , domain2"/>
    <property type="match status" value="1"/>
</dbReference>
<dbReference type="InterPro" id="IPR042089">
    <property type="entry name" value="Peptidase_M13_dom_2"/>
</dbReference>
<keyword evidence="6" id="KW-0862">Zinc</keyword>
<feature type="compositionally biased region" description="Low complexity" evidence="8">
    <location>
        <begin position="1"/>
        <end position="24"/>
    </location>
</feature>
<dbReference type="GO" id="GO:0005886">
    <property type="term" value="C:plasma membrane"/>
    <property type="evidence" value="ECO:0007669"/>
    <property type="project" value="TreeGrafter"/>
</dbReference>
<keyword evidence="4" id="KW-0479">Metal-binding</keyword>
<dbReference type="Pfam" id="PF01431">
    <property type="entry name" value="Peptidase_M13"/>
    <property type="match status" value="1"/>
</dbReference>
<dbReference type="PROSITE" id="PS51885">
    <property type="entry name" value="NEPRILYSIN"/>
    <property type="match status" value="1"/>
</dbReference>
<evidence type="ECO:0000256" key="2">
    <source>
        <dbReference type="ARBA" id="ARBA00007357"/>
    </source>
</evidence>
<dbReference type="InterPro" id="IPR018497">
    <property type="entry name" value="Peptidase_M13_C"/>
</dbReference>
<dbReference type="PANTHER" id="PTHR11733:SF167">
    <property type="entry name" value="FI17812P1-RELATED"/>
    <property type="match status" value="1"/>
</dbReference>
<dbReference type="EC" id="3.4.24.-" evidence="11"/>
<dbReference type="OrthoDB" id="9775677at2"/>
<dbReference type="InterPro" id="IPR024079">
    <property type="entry name" value="MetalloPept_cat_dom_sf"/>
</dbReference>
<evidence type="ECO:0000256" key="7">
    <source>
        <dbReference type="ARBA" id="ARBA00023049"/>
    </source>
</evidence>
<evidence type="ECO:0000313" key="12">
    <source>
        <dbReference type="Proteomes" id="UP000266895"/>
    </source>
</evidence>
<dbReference type="RefSeq" id="WP_126382012.1">
    <property type="nucleotide sequence ID" value="NZ_LR134350.1"/>
</dbReference>
<evidence type="ECO:0000256" key="4">
    <source>
        <dbReference type="ARBA" id="ARBA00022723"/>
    </source>
</evidence>
<dbReference type="KEGG" id="ahw:NCTC11636_00865"/>
<keyword evidence="5 11" id="KW-0378">Hydrolase</keyword>
<name>A0A448HFG9_9ACTO</name>
<dbReference type="PRINTS" id="PR00786">
    <property type="entry name" value="NEPRILYSIN"/>
</dbReference>
<feature type="domain" description="Peptidase M13 C-terminal" evidence="9">
    <location>
        <begin position="519"/>
        <end position="740"/>
    </location>
</feature>
<organism evidence="11 12">
    <name type="scientific">Actinomyces howellii</name>
    <dbReference type="NCBI Taxonomy" id="52771"/>
    <lineage>
        <taxon>Bacteria</taxon>
        <taxon>Bacillati</taxon>
        <taxon>Actinomycetota</taxon>
        <taxon>Actinomycetes</taxon>
        <taxon>Actinomycetales</taxon>
        <taxon>Actinomycetaceae</taxon>
        <taxon>Actinomyces</taxon>
    </lineage>
</organism>
<evidence type="ECO:0000256" key="5">
    <source>
        <dbReference type="ARBA" id="ARBA00022801"/>
    </source>
</evidence>
<dbReference type="CDD" id="cd08662">
    <property type="entry name" value="M13"/>
    <property type="match status" value="1"/>
</dbReference>
<dbReference type="SUPFAM" id="SSF55486">
    <property type="entry name" value="Metalloproteases ('zincins'), catalytic domain"/>
    <property type="match status" value="1"/>
</dbReference>